<organism evidence="2 3">
    <name type="scientific">Paracoccus simplex</name>
    <dbReference type="NCBI Taxonomy" id="2086346"/>
    <lineage>
        <taxon>Bacteria</taxon>
        <taxon>Pseudomonadati</taxon>
        <taxon>Pseudomonadota</taxon>
        <taxon>Alphaproteobacteria</taxon>
        <taxon>Rhodobacterales</taxon>
        <taxon>Paracoccaceae</taxon>
        <taxon>Paracoccus</taxon>
    </lineage>
</organism>
<feature type="transmembrane region" description="Helical" evidence="1">
    <location>
        <begin position="34"/>
        <end position="57"/>
    </location>
</feature>
<evidence type="ECO:0000313" key="2">
    <source>
        <dbReference type="EMBL" id="MFC3569695.1"/>
    </source>
</evidence>
<keyword evidence="1" id="KW-0812">Transmembrane</keyword>
<gene>
    <name evidence="2" type="ORF">ACFOMP_09550</name>
</gene>
<dbReference type="Proteomes" id="UP001595596">
    <property type="component" value="Unassembled WGS sequence"/>
</dbReference>
<keyword evidence="1" id="KW-0472">Membrane</keyword>
<dbReference type="RefSeq" id="WP_379029869.1">
    <property type="nucleotide sequence ID" value="NZ_JBHRXE010000020.1"/>
</dbReference>
<comment type="caution">
    <text evidence="2">The sequence shown here is derived from an EMBL/GenBank/DDBJ whole genome shotgun (WGS) entry which is preliminary data.</text>
</comment>
<dbReference type="EMBL" id="JBHRXE010000020">
    <property type="protein sequence ID" value="MFC3569695.1"/>
    <property type="molecule type" value="Genomic_DNA"/>
</dbReference>
<keyword evidence="3" id="KW-1185">Reference proteome</keyword>
<evidence type="ECO:0000256" key="1">
    <source>
        <dbReference type="SAM" id="Phobius"/>
    </source>
</evidence>
<name>A0ABV7S2I9_9RHOB</name>
<protein>
    <submittedName>
        <fullName evidence="2">Uncharacterized protein</fullName>
    </submittedName>
</protein>
<sequence>MAEPSGALDVSKAISAATKSIIDKAWEISWATRIIFIALFLDIFLLTCGCGGLLSWVQGDRPNINIASVVVFGASLCFIAAYVLPAVVFTAKAIFLALPLPLRSSERINNHPDYVLDQHVLKRAIENDNKFLLDWYLGNKEQEKSREAKLRDLSDLLFGFMIIAASNFLSHWLFDFPTILYEVVIRFGIWGEAVLFATGFFTLLFVFRVWSSFHYPYIYHPPIARSLEEERKKLPRYRARMNFKD</sequence>
<reference evidence="3" key="1">
    <citation type="journal article" date="2019" name="Int. J. Syst. Evol. Microbiol.">
        <title>The Global Catalogue of Microorganisms (GCM) 10K type strain sequencing project: providing services to taxonomists for standard genome sequencing and annotation.</title>
        <authorList>
            <consortium name="The Broad Institute Genomics Platform"/>
            <consortium name="The Broad Institute Genome Sequencing Center for Infectious Disease"/>
            <person name="Wu L."/>
            <person name="Ma J."/>
        </authorList>
    </citation>
    <scope>NUCLEOTIDE SEQUENCE [LARGE SCALE GENOMIC DNA]</scope>
    <source>
        <strain evidence="3">VKM B-3226</strain>
    </source>
</reference>
<feature type="transmembrane region" description="Helical" evidence="1">
    <location>
        <begin position="189"/>
        <end position="210"/>
    </location>
</feature>
<feature type="transmembrane region" description="Helical" evidence="1">
    <location>
        <begin position="69"/>
        <end position="98"/>
    </location>
</feature>
<evidence type="ECO:0000313" key="3">
    <source>
        <dbReference type="Proteomes" id="UP001595596"/>
    </source>
</evidence>
<keyword evidence="1" id="KW-1133">Transmembrane helix</keyword>
<accession>A0ABV7S2I9</accession>
<feature type="transmembrane region" description="Helical" evidence="1">
    <location>
        <begin position="156"/>
        <end position="174"/>
    </location>
</feature>
<proteinExistence type="predicted"/>